<evidence type="ECO:0000256" key="7">
    <source>
        <dbReference type="ARBA" id="ARBA00023242"/>
    </source>
</evidence>
<comment type="subcellular location">
    <subcellularLocation>
        <location evidence="2">Nucleus</location>
    </subcellularLocation>
</comment>
<dbReference type="GO" id="GO:0004518">
    <property type="term" value="F:nuclease activity"/>
    <property type="evidence" value="ECO:0007669"/>
    <property type="project" value="UniProtKB-KW"/>
</dbReference>
<dbReference type="InterPro" id="IPR027806">
    <property type="entry name" value="HARBI1_dom"/>
</dbReference>
<evidence type="ECO:0000256" key="4">
    <source>
        <dbReference type="ARBA" id="ARBA00022722"/>
    </source>
</evidence>
<keyword evidence="6" id="KW-0378">Hydrolase</keyword>
<dbReference type="GO" id="GO:0046872">
    <property type="term" value="F:metal ion binding"/>
    <property type="evidence" value="ECO:0007669"/>
    <property type="project" value="UniProtKB-KW"/>
</dbReference>
<evidence type="ECO:0000256" key="5">
    <source>
        <dbReference type="ARBA" id="ARBA00022723"/>
    </source>
</evidence>
<accession>A0A914UW91</accession>
<dbReference type="AlphaFoldDB" id="A0A914UW91"/>
<name>A0A914UW91_9BILA</name>
<keyword evidence="7" id="KW-0539">Nucleus</keyword>
<dbReference type="GO" id="GO:0016787">
    <property type="term" value="F:hydrolase activity"/>
    <property type="evidence" value="ECO:0007669"/>
    <property type="project" value="UniProtKB-KW"/>
</dbReference>
<dbReference type="GO" id="GO:0005634">
    <property type="term" value="C:nucleus"/>
    <property type="evidence" value="ECO:0007669"/>
    <property type="project" value="UniProtKB-SubCell"/>
</dbReference>
<reference evidence="10" key="1">
    <citation type="submission" date="2022-11" db="UniProtKB">
        <authorList>
            <consortium name="WormBaseParasite"/>
        </authorList>
    </citation>
    <scope>IDENTIFICATION</scope>
</reference>
<evidence type="ECO:0000256" key="3">
    <source>
        <dbReference type="ARBA" id="ARBA00006958"/>
    </source>
</evidence>
<comment type="similarity">
    <text evidence="3">Belongs to the HARBI1 family.</text>
</comment>
<dbReference type="WBParaSite" id="PSAMB.scaffold1313size33116.g12421.t1">
    <property type="protein sequence ID" value="PSAMB.scaffold1313size33116.g12421.t1"/>
    <property type="gene ID" value="PSAMB.scaffold1313size33116.g12421"/>
</dbReference>
<proteinExistence type="inferred from homology"/>
<evidence type="ECO:0000256" key="1">
    <source>
        <dbReference type="ARBA" id="ARBA00001968"/>
    </source>
</evidence>
<comment type="cofactor">
    <cofactor evidence="1">
        <name>a divalent metal cation</name>
        <dbReference type="ChEBI" id="CHEBI:60240"/>
    </cofactor>
</comment>
<evidence type="ECO:0000259" key="8">
    <source>
        <dbReference type="Pfam" id="PF13359"/>
    </source>
</evidence>
<dbReference type="Pfam" id="PF13359">
    <property type="entry name" value="DDE_Tnp_4"/>
    <property type="match status" value="1"/>
</dbReference>
<keyword evidence="5" id="KW-0479">Metal-binding</keyword>
<keyword evidence="9" id="KW-1185">Reference proteome</keyword>
<evidence type="ECO:0000313" key="10">
    <source>
        <dbReference type="WBParaSite" id="PSAMB.scaffold1313size33116.g12421.t1"/>
    </source>
</evidence>
<evidence type="ECO:0000313" key="9">
    <source>
        <dbReference type="Proteomes" id="UP000887566"/>
    </source>
</evidence>
<organism evidence="9 10">
    <name type="scientific">Plectus sambesii</name>
    <dbReference type="NCBI Taxonomy" id="2011161"/>
    <lineage>
        <taxon>Eukaryota</taxon>
        <taxon>Metazoa</taxon>
        <taxon>Ecdysozoa</taxon>
        <taxon>Nematoda</taxon>
        <taxon>Chromadorea</taxon>
        <taxon>Plectida</taxon>
        <taxon>Plectina</taxon>
        <taxon>Plectoidea</taxon>
        <taxon>Plectidae</taxon>
        <taxon>Plectus</taxon>
    </lineage>
</organism>
<dbReference type="InterPro" id="IPR045249">
    <property type="entry name" value="HARBI1-like"/>
</dbReference>
<dbReference type="PANTHER" id="PTHR22930:SF85">
    <property type="entry name" value="GH03217P-RELATED"/>
    <property type="match status" value="1"/>
</dbReference>
<protein>
    <submittedName>
        <fullName evidence="10">DDE Tnp4 domain-containing protein</fullName>
    </submittedName>
</protein>
<feature type="domain" description="DDE Tnp4" evidence="8">
    <location>
        <begin position="114"/>
        <end position="251"/>
    </location>
</feature>
<evidence type="ECO:0000256" key="6">
    <source>
        <dbReference type="ARBA" id="ARBA00022801"/>
    </source>
</evidence>
<sequence length="287" mass="33032">MAEAFGSKGVCLDATHNSTRYNLKLITMLVLDKRQKGQATFYCKEENESNIITYCGIKNHRDFPLKPDIIMINNAVQYWMTWVKVFGEYNTKDYCVIGMLQKTGWTDVHLTIYKENQIFYINQKRYYSINVQAICGPDREFYNIVVKYPGSTHDSRIFTQSAICRDFESGWIRGMLVGDAGYACKPYLLTSYNKPARNRTEGRFNKYHAKTRVCIKQAFGCLKWRFHVIHGEIRLPDPNKVCTIIASCCSLISTILLTIVCLKSIKQTISKEEAALDHWCAIILPAI</sequence>
<keyword evidence="4" id="KW-0540">Nuclease</keyword>
<evidence type="ECO:0000256" key="2">
    <source>
        <dbReference type="ARBA" id="ARBA00004123"/>
    </source>
</evidence>
<dbReference type="PANTHER" id="PTHR22930">
    <property type="match status" value="1"/>
</dbReference>
<dbReference type="Proteomes" id="UP000887566">
    <property type="component" value="Unplaced"/>
</dbReference>